<feature type="region of interest" description="Disordered" evidence="1">
    <location>
        <begin position="66"/>
        <end position="92"/>
    </location>
</feature>
<proteinExistence type="predicted"/>
<gene>
    <name evidence="2" type="ORF">GHT06_016980</name>
</gene>
<name>A0AAD5PTH1_9CRUS</name>
<sequence>MRAARESKANYFNGQYVLLSASRNDAVWCTSVRSFGKISEKFLGSRTGTCLTQQWYKTIDDEQWHEKTEDLHSKRPSAVTTTTTRDPDSISK</sequence>
<evidence type="ECO:0000256" key="1">
    <source>
        <dbReference type="SAM" id="MobiDB-lite"/>
    </source>
</evidence>
<dbReference type="Proteomes" id="UP000820818">
    <property type="component" value="Linkage Group LG6"/>
</dbReference>
<reference evidence="2 3" key="1">
    <citation type="submission" date="2022-05" db="EMBL/GenBank/DDBJ databases">
        <title>A multi-omics perspective on studying reproductive biology in Daphnia sinensis.</title>
        <authorList>
            <person name="Jia J."/>
        </authorList>
    </citation>
    <scope>NUCLEOTIDE SEQUENCE [LARGE SCALE GENOMIC DNA]</scope>
    <source>
        <strain evidence="2 3">WSL</strain>
    </source>
</reference>
<dbReference type="EMBL" id="WJBH02000006">
    <property type="protein sequence ID" value="KAI9557173.1"/>
    <property type="molecule type" value="Genomic_DNA"/>
</dbReference>
<evidence type="ECO:0000313" key="2">
    <source>
        <dbReference type="EMBL" id="KAI9557173.1"/>
    </source>
</evidence>
<organism evidence="2 3">
    <name type="scientific">Daphnia sinensis</name>
    <dbReference type="NCBI Taxonomy" id="1820382"/>
    <lineage>
        <taxon>Eukaryota</taxon>
        <taxon>Metazoa</taxon>
        <taxon>Ecdysozoa</taxon>
        <taxon>Arthropoda</taxon>
        <taxon>Crustacea</taxon>
        <taxon>Branchiopoda</taxon>
        <taxon>Diplostraca</taxon>
        <taxon>Cladocera</taxon>
        <taxon>Anomopoda</taxon>
        <taxon>Daphniidae</taxon>
        <taxon>Daphnia</taxon>
        <taxon>Daphnia similis group</taxon>
    </lineage>
</organism>
<comment type="caution">
    <text evidence="2">The sequence shown here is derived from an EMBL/GenBank/DDBJ whole genome shotgun (WGS) entry which is preliminary data.</text>
</comment>
<keyword evidence="3" id="KW-1185">Reference proteome</keyword>
<accession>A0AAD5PTH1</accession>
<evidence type="ECO:0000313" key="3">
    <source>
        <dbReference type="Proteomes" id="UP000820818"/>
    </source>
</evidence>
<protein>
    <submittedName>
        <fullName evidence="2">Uncharacterized protein</fullName>
    </submittedName>
</protein>
<dbReference type="AlphaFoldDB" id="A0AAD5PTH1"/>